<dbReference type="Gene3D" id="3.40.1190.20">
    <property type="match status" value="1"/>
</dbReference>
<dbReference type="EMBL" id="LR899942">
    <property type="protein sequence ID" value="CAD7243404.1"/>
    <property type="molecule type" value="Genomic_DNA"/>
</dbReference>
<dbReference type="InterPro" id="IPR011611">
    <property type="entry name" value="PfkB_dom"/>
</dbReference>
<protein>
    <recommendedName>
        <fullName evidence="1">Carbohydrate kinase PfkB domain-containing protein</fullName>
    </recommendedName>
</protein>
<dbReference type="GO" id="GO:0004454">
    <property type="term" value="F:ketohexokinase activity"/>
    <property type="evidence" value="ECO:0007669"/>
    <property type="project" value="InterPro"/>
</dbReference>
<dbReference type="InterPro" id="IPR029056">
    <property type="entry name" value="Ribokinase-like"/>
</dbReference>
<dbReference type="InterPro" id="IPR052562">
    <property type="entry name" value="Ketohexokinase-related"/>
</dbReference>
<reference evidence="2" key="1">
    <citation type="submission" date="2020-11" db="EMBL/GenBank/DDBJ databases">
        <authorList>
            <person name="Tran Van P."/>
        </authorList>
    </citation>
    <scope>NUCLEOTIDE SEQUENCE</scope>
</reference>
<dbReference type="EMBL" id="CAJPEV010000425">
    <property type="protein sequence ID" value="CAG0885149.1"/>
    <property type="molecule type" value="Genomic_DNA"/>
</dbReference>
<organism evidence="2">
    <name type="scientific">Darwinula stevensoni</name>
    <dbReference type="NCBI Taxonomy" id="69355"/>
    <lineage>
        <taxon>Eukaryota</taxon>
        <taxon>Metazoa</taxon>
        <taxon>Ecdysozoa</taxon>
        <taxon>Arthropoda</taxon>
        <taxon>Crustacea</taxon>
        <taxon>Oligostraca</taxon>
        <taxon>Ostracoda</taxon>
        <taxon>Podocopa</taxon>
        <taxon>Podocopida</taxon>
        <taxon>Darwinulocopina</taxon>
        <taxon>Darwinuloidea</taxon>
        <taxon>Darwinulidae</taxon>
        <taxon>Darwinula</taxon>
    </lineage>
</organism>
<accession>A0A7R9A095</accession>
<evidence type="ECO:0000313" key="3">
    <source>
        <dbReference type="Proteomes" id="UP000677054"/>
    </source>
</evidence>
<sequence>MQNKEVVLKVLKEEGKGTQKVLCVGLLCLDIVCVCQEYPIEDTDQRCLDQQWRRGGNAANTATVLKGLGSPVEYLGVIMGQQGRELCEDLRTGGVDIGNCVWEAETPTPTSCIILSASTGSRTIMHFNRGLKEVPLQHFSSVHLSPYSWIHFEGRNYPTVKEMIERVRDWRRQAKGGYPKISLEMEKTKPQETFQGLLSCVSLVDLLFVSSTVSQALGFSSKEQAVKHFKSLIHPTAVVICAWGKDGACGSAGEGSEVLSVPAVSPDKVIDTLGAGDTFNAATLFALARGFSLREVLEFACTVAGVKCGTYGVNEILNALSRQLQFTGL</sequence>
<evidence type="ECO:0000259" key="1">
    <source>
        <dbReference type="Pfam" id="PF00294"/>
    </source>
</evidence>
<gene>
    <name evidence="2" type="ORF">DSTB1V02_LOCUS3328</name>
</gene>
<dbReference type="Pfam" id="PF00294">
    <property type="entry name" value="PfkB"/>
    <property type="match status" value="1"/>
</dbReference>
<evidence type="ECO:0000313" key="2">
    <source>
        <dbReference type="EMBL" id="CAD7243404.1"/>
    </source>
</evidence>
<dbReference type="CDD" id="cd01939">
    <property type="entry name" value="Ketohexokinase"/>
    <property type="match status" value="1"/>
</dbReference>
<dbReference type="OrthoDB" id="204058at2759"/>
<dbReference type="PANTHER" id="PTHR42774:SF3">
    <property type="entry name" value="KETOHEXOKINASE"/>
    <property type="match status" value="1"/>
</dbReference>
<name>A0A7R9A095_9CRUS</name>
<dbReference type="Proteomes" id="UP000677054">
    <property type="component" value="Unassembled WGS sequence"/>
</dbReference>
<dbReference type="AlphaFoldDB" id="A0A7R9A095"/>
<dbReference type="SUPFAM" id="SSF53613">
    <property type="entry name" value="Ribokinase-like"/>
    <property type="match status" value="1"/>
</dbReference>
<proteinExistence type="predicted"/>
<dbReference type="GO" id="GO:0006000">
    <property type="term" value="P:fructose metabolic process"/>
    <property type="evidence" value="ECO:0007669"/>
    <property type="project" value="InterPro"/>
</dbReference>
<feature type="domain" description="Carbohydrate kinase PfkB" evidence="1">
    <location>
        <begin position="19"/>
        <end position="315"/>
    </location>
</feature>
<dbReference type="InterPro" id="IPR034093">
    <property type="entry name" value="KHK"/>
</dbReference>
<dbReference type="PANTHER" id="PTHR42774">
    <property type="entry name" value="PHOSPHOTRANSFERASE SYSTEM TRANSPORT PROTEIN"/>
    <property type="match status" value="1"/>
</dbReference>
<keyword evidence="3" id="KW-1185">Reference proteome</keyword>